<feature type="transmembrane region" description="Helical" evidence="4">
    <location>
        <begin position="304"/>
        <end position="327"/>
    </location>
</feature>
<proteinExistence type="predicted"/>
<feature type="transmembrane region" description="Helical" evidence="4">
    <location>
        <begin position="35"/>
        <end position="53"/>
    </location>
</feature>
<evidence type="ECO:0000256" key="1">
    <source>
        <dbReference type="ARBA" id="ARBA00022692"/>
    </source>
</evidence>
<dbReference type="SUPFAM" id="SSF103473">
    <property type="entry name" value="MFS general substrate transporter"/>
    <property type="match status" value="1"/>
</dbReference>
<dbReference type="PANTHER" id="PTHR23121">
    <property type="entry name" value="SODIUM-DEPENDENT GLUCOSE TRANSPORTER 1"/>
    <property type="match status" value="1"/>
</dbReference>
<protein>
    <recommendedName>
        <fullName evidence="7">Sodium-dependent glucose transporter 1</fullName>
    </recommendedName>
</protein>
<feature type="transmembrane region" description="Helical" evidence="4">
    <location>
        <begin position="248"/>
        <end position="267"/>
    </location>
</feature>
<feature type="transmembrane region" description="Helical" evidence="4">
    <location>
        <begin position="279"/>
        <end position="298"/>
    </location>
</feature>
<dbReference type="InterPro" id="IPR011701">
    <property type="entry name" value="MFS"/>
</dbReference>
<keyword evidence="3 4" id="KW-0472">Membrane</keyword>
<evidence type="ECO:0000313" key="5">
    <source>
        <dbReference type="EMBL" id="CAD7648417.1"/>
    </source>
</evidence>
<feature type="transmembrane region" description="Helical" evidence="4">
    <location>
        <begin position="156"/>
        <end position="178"/>
    </location>
</feature>
<dbReference type="GO" id="GO:0022857">
    <property type="term" value="F:transmembrane transporter activity"/>
    <property type="evidence" value="ECO:0007669"/>
    <property type="project" value="InterPro"/>
</dbReference>
<feature type="transmembrane region" description="Helical" evidence="4">
    <location>
        <begin position="59"/>
        <end position="83"/>
    </location>
</feature>
<accession>A0A7R9QJS6</accession>
<keyword evidence="6" id="KW-1185">Reference proteome</keyword>
<evidence type="ECO:0000313" key="6">
    <source>
        <dbReference type="Proteomes" id="UP000728032"/>
    </source>
</evidence>
<evidence type="ECO:0000256" key="3">
    <source>
        <dbReference type="ARBA" id="ARBA00023136"/>
    </source>
</evidence>
<dbReference type="AlphaFoldDB" id="A0A7R9QJS6"/>
<dbReference type="Proteomes" id="UP000728032">
    <property type="component" value="Unassembled WGS sequence"/>
</dbReference>
<dbReference type="InterPro" id="IPR036259">
    <property type="entry name" value="MFS_trans_sf"/>
</dbReference>
<dbReference type="Gene3D" id="1.20.1250.20">
    <property type="entry name" value="MFS general substrate transporter like domains"/>
    <property type="match status" value="1"/>
</dbReference>
<feature type="transmembrane region" description="Helical" evidence="4">
    <location>
        <begin position="207"/>
        <end position="228"/>
    </location>
</feature>
<keyword evidence="1 4" id="KW-0812">Transmembrane</keyword>
<evidence type="ECO:0008006" key="7">
    <source>
        <dbReference type="Google" id="ProtNLM"/>
    </source>
</evidence>
<reference evidence="5" key="1">
    <citation type="submission" date="2020-11" db="EMBL/GenBank/DDBJ databases">
        <authorList>
            <person name="Tran Van P."/>
        </authorList>
    </citation>
    <scope>NUCLEOTIDE SEQUENCE</scope>
</reference>
<gene>
    <name evidence="5" type="ORF">ONB1V03_LOCUS6746</name>
</gene>
<name>A0A7R9QJS6_9ACAR</name>
<dbReference type="OrthoDB" id="6512734at2759"/>
<keyword evidence="2 4" id="KW-1133">Transmembrane helix</keyword>
<evidence type="ECO:0000256" key="2">
    <source>
        <dbReference type="ARBA" id="ARBA00022989"/>
    </source>
</evidence>
<evidence type="ECO:0000256" key="4">
    <source>
        <dbReference type="SAM" id="Phobius"/>
    </source>
</evidence>
<dbReference type="Pfam" id="PF07690">
    <property type="entry name" value="MFS_1"/>
    <property type="match status" value="1"/>
</dbReference>
<feature type="transmembrane region" description="Helical" evidence="4">
    <location>
        <begin position="92"/>
        <end position="112"/>
    </location>
</feature>
<sequence>MHLEVSIKDPKDGRVHVVQELTTNGIFFNMYNRQIIVAFLLVLMGVTIAGIPICSNLPILYSVGALCGYGSGGLDTALVVWIVEIWTERSHLYLGGVEFFFGLGLCVAPMILRPYLPDFHFDDTFINTNLTMNSSNITDYNNSTNSNTHIEPQIEIPFAINGLFLVVSAILLLILHCYRPYKHHTHHSHHPHKKFHDHFKMPEKWPLIYTTFGVFIIGIFYGFEFMVFELLPTFIEKSYLQLSAYKSALIYAIGTATFTAARGLNVLVSIKFWSKNSIYLNLILIIIGNIILVLFETHEYSETVLIAGVVVLCVGLSTTYPSIYAFLESQLSLGNTVGVII</sequence>
<dbReference type="PANTHER" id="PTHR23121:SF9">
    <property type="entry name" value="SODIUM-DEPENDENT GLUCOSE TRANSPORTER 1"/>
    <property type="match status" value="1"/>
</dbReference>
<dbReference type="EMBL" id="CAJPVJ010003155">
    <property type="protein sequence ID" value="CAG2167234.1"/>
    <property type="molecule type" value="Genomic_DNA"/>
</dbReference>
<organism evidence="5">
    <name type="scientific">Oppiella nova</name>
    <dbReference type="NCBI Taxonomy" id="334625"/>
    <lineage>
        <taxon>Eukaryota</taxon>
        <taxon>Metazoa</taxon>
        <taxon>Ecdysozoa</taxon>
        <taxon>Arthropoda</taxon>
        <taxon>Chelicerata</taxon>
        <taxon>Arachnida</taxon>
        <taxon>Acari</taxon>
        <taxon>Acariformes</taxon>
        <taxon>Sarcoptiformes</taxon>
        <taxon>Oribatida</taxon>
        <taxon>Brachypylina</taxon>
        <taxon>Oppioidea</taxon>
        <taxon>Oppiidae</taxon>
        <taxon>Oppiella</taxon>
    </lineage>
</organism>
<dbReference type="EMBL" id="OC917980">
    <property type="protein sequence ID" value="CAD7648417.1"/>
    <property type="molecule type" value="Genomic_DNA"/>
</dbReference>